<comment type="subcellular location">
    <subcellularLocation>
        <location evidence="1">Nucleus</location>
    </subcellularLocation>
</comment>
<dbReference type="SUPFAM" id="SSF53098">
    <property type="entry name" value="Ribonuclease H-like"/>
    <property type="match status" value="1"/>
</dbReference>
<dbReference type="Pfam" id="PF00096">
    <property type="entry name" value="zf-C2H2"/>
    <property type="match status" value="4"/>
</dbReference>
<accession>W5NA44</accession>
<dbReference type="InterPro" id="IPR003656">
    <property type="entry name" value="Znf_BED"/>
</dbReference>
<feature type="domain" description="BED-type" evidence="13">
    <location>
        <begin position="13"/>
        <end position="56"/>
    </location>
</feature>
<protein>
    <submittedName>
        <fullName evidence="14">Uncharacterized protein</fullName>
    </submittedName>
</protein>
<dbReference type="FunFam" id="3.30.160.60:FF:002343">
    <property type="entry name" value="Zinc finger protein 33A"/>
    <property type="match status" value="1"/>
</dbReference>
<dbReference type="SUPFAM" id="SSF57667">
    <property type="entry name" value="beta-beta-alpha zinc fingers"/>
    <property type="match status" value="4"/>
</dbReference>
<dbReference type="GO" id="GO:0000978">
    <property type="term" value="F:RNA polymerase II cis-regulatory region sequence-specific DNA binding"/>
    <property type="evidence" value="ECO:0000318"/>
    <property type="project" value="GO_Central"/>
</dbReference>
<dbReference type="Pfam" id="PF02892">
    <property type="entry name" value="zf-BED"/>
    <property type="match status" value="1"/>
</dbReference>
<keyword evidence="5" id="KW-0862">Zinc</keyword>
<dbReference type="eggNOG" id="KOG1721">
    <property type="taxonomic scope" value="Eukaryota"/>
</dbReference>
<dbReference type="InParanoid" id="W5NA44"/>
<sequence>PLGRPLYCASVDRRKSKVWNYYTQLSESHVECNVCKKQLSFHNSTTTMREHLVRKHSIRDNGPPPPPPPPPQKSYTGLLYLKKRKQHYVTYACAFCEKIFRTKGHFQQHERTHTGERPYTCPLCGKSFTRNTILKDHQRRHRGERPFACDTCGKSFVVKKYLQQHRLVHADRAAGLARRKHACPVCQKSFRVRSVLKEHQRIHTGERPFGCPRCGKGFISRNALKRHARTHAGGDAHTCPVCQKSFACRRSVKIHQRVHSGARSFSCPVCRRDFRLELNMKRHWATALEMCESLLELKWVVSSVLEEQKAPPNLADHQWRLLQELAPVLRTVRIAAAFLSEDANAAVSALMPCLHGVARLLGQRMAESGCAAAQGVMGRVRAQMERRWQLGEEEALLGSPAVLASFLDPRFKELRFLSPDARSKLHNRVKELLSAQSYSEEEERESGRGAGAGEVERTSPEPQSMYDLLLGEDPTERMPEIHQQLENYIAEPLCKRSLSPLDWWRAKEHRFPAVARLARQYLAIPATAPPADRAFAPRETPAAQRRATLGPQHLDHILFLHQN</sequence>
<dbReference type="EMBL" id="AHAT01029512">
    <property type="status" value="NOT_ANNOTATED_CDS"/>
    <property type="molecule type" value="Genomic_DNA"/>
</dbReference>
<keyword evidence="7" id="KW-0238">DNA-binding</keyword>
<reference evidence="15" key="1">
    <citation type="submission" date="2011-12" db="EMBL/GenBank/DDBJ databases">
        <title>The Draft Genome of Lepisosteus oculatus.</title>
        <authorList>
            <consortium name="The Broad Institute Genome Assembly &amp; Analysis Group"/>
            <consortium name="Computational R&amp;D Group"/>
            <consortium name="and Sequencing Platform"/>
            <person name="Di Palma F."/>
            <person name="Alfoldi J."/>
            <person name="Johnson J."/>
            <person name="Berlin A."/>
            <person name="Gnerre S."/>
            <person name="Jaffe D."/>
            <person name="MacCallum I."/>
            <person name="Young S."/>
            <person name="Walker B.J."/>
            <person name="Lander E.S."/>
            <person name="Lindblad-Toh K."/>
        </authorList>
    </citation>
    <scope>NUCLEOTIDE SEQUENCE [LARGE SCALE GENOMIC DNA]</scope>
</reference>
<name>W5NA44_LEPOC</name>
<keyword evidence="15" id="KW-1185">Reference proteome</keyword>
<evidence type="ECO:0000256" key="2">
    <source>
        <dbReference type="ARBA" id="ARBA00022723"/>
    </source>
</evidence>
<evidence type="ECO:0000256" key="11">
    <source>
        <dbReference type="SAM" id="MobiDB-lite"/>
    </source>
</evidence>
<dbReference type="FunFam" id="3.30.160.60:FF:000045">
    <property type="entry name" value="ZFP69 zinc finger protein B"/>
    <property type="match status" value="1"/>
</dbReference>
<dbReference type="Bgee" id="ENSLOCG00000014210">
    <property type="expression patterns" value="Expressed in muscle tissue and 13 other cell types or tissues"/>
</dbReference>
<dbReference type="InterPro" id="IPR036236">
    <property type="entry name" value="Znf_C2H2_sf"/>
</dbReference>
<dbReference type="PROSITE" id="PS00028">
    <property type="entry name" value="ZINC_FINGER_C2H2_1"/>
    <property type="match status" value="6"/>
</dbReference>
<dbReference type="Ensembl" id="ENSLOCT00000017534.1">
    <property type="protein sequence ID" value="ENSLOCP00000017503.1"/>
    <property type="gene ID" value="ENSLOCG00000014210.1"/>
</dbReference>
<dbReference type="Pfam" id="PF13894">
    <property type="entry name" value="zf-C2H2_4"/>
    <property type="match status" value="1"/>
</dbReference>
<feature type="domain" description="C2H2-type" evidence="12">
    <location>
        <begin position="91"/>
        <end position="118"/>
    </location>
</feature>
<dbReference type="Gene3D" id="3.30.160.60">
    <property type="entry name" value="Classic Zinc Finger"/>
    <property type="match status" value="7"/>
</dbReference>
<dbReference type="FunFam" id="3.30.160.60:FF:000358">
    <property type="entry name" value="zinc finger protein 24"/>
    <property type="match status" value="1"/>
</dbReference>
<evidence type="ECO:0000256" key="5">
    <source>
        <dbReference type="ARBA" id="ARBA00022833"/>
    </source>
</evidence>
<feature type="domain" description="C2H2-type" evidence="12">
    <location>
        <begin position="209"/>
        <end position="236"/>
    </location>
</feature>
<keyword evidence="9" id="KW-0539">Nucleus</keyword>
<dbReference type="GO" id="GO:0005634">
    <property type="term" value="C:nucleus"/>
    <property type="evidence" value="ECO:0007669"/>
    <property type="project" value="UniProtKB-SubCell"/>
</dbReference>
<evidence type="ECO:0000313" key="15">
    <source>
        <dbReference type="Proteomes" id="UP000018468"/>
    </source>
</evidence>
<evidence type="ECO:0000256" key="7">
    <source>
        <dbReference type="ARBA" id="ARBA00023125"/>
    </source>
</evidence>
<dbReference type="PROSITE" id="PS50157">
    <property type="entry name" value="ZINC_FINGER_C2H2_2"/>
    <property type="match status" value="6"/>
</dbReference>
<dbReference type="FunFam" id="3.30.160.60:FF:000100">
    <property type="entry name" value="Zinc finger 45-like"/>
    <property type="match status" value="1"/>
</dbReference>
<reference evidence="14" key="2">
    <citation type="submission" date="2025-08" db="UniProtKB">
        <authorList>
            <consortium name="Ensembl"/>
        </authorList>
    </citation>
    <scope>IDENTIFICATION</scope>
</reference>
<dbReference type="GeneTree" id="ENSGT01150000286941"/>
<evidence type="ECO:0000256" key="1">
    <source>
        <dbReference type="ARBA" id="ARBA00004123"/>
    </source>
</evidence>
<evidence type="ECO:0000256" key="10">
    <source>
        <dbReference type="PROSITE-ProRule" id="PRU00042"/>
    </source>
</evidence>
<dbReference type="InterPro" id="IPR012337">
    <property type="entry name" value="RNaseH-like_sf"/>
</dbReference>
<evidence type="ECO:0000256" key="6">
    <source>
        <dbReference type="ARBA" id="ARBA00023015"/>
    </source>
</evidence>
<dbReference type="GO" id="GO:0046983">
    <property type="term" value="F:protein dimerization activity"/>
    <property type="evidence" value="ECO:0007669"/>
    <property type="project" value="InterPro"/>
</dbReference>
<evidence type="ECO:0000313" key="14">
    <source>
        <dbReference type="Ensembl" id="ENSLOCP00000017503.1"/>
    </source>
</evidence>
<dbReference type="FunFam" id="3.30.160.60:FF:000671">
    <property type="entry name" value="Zinc finger protein 26"/>
    <property type="match status" value="1"/>
</dbReference>
<dbReference type="AlphaFoldDB" id="W5NA44"/>
<dbReference type="HOGENOM" id="CLU_009123_12_2_1"/>
<dbReference type="InterPro" id="IPR008906">
    <property type="entry name" value="HATC_C_dom"/>
</dbReference>
<keyword evidence="4 10" id="KW-0863">Zinc-finger</keyword>
<dbReference type="InterPro" id="IPR013087">
    <property type="entry name" value="Znf_C2H2_type"/>
</dbReference>
<keyword evidence="8" id="KW-0804">Transcription</keyword>
<dbReference type="GO" id="GO:0006357">
    <property type="term" value="P:regulation of transcription by RNA polymerase II"/>
    <property type="evidence" value="ECO:0000318"/>
    <property type="project" value="GO_Central"/>
</dbReference>
<evidence type="ECO:0000256" key="9">
    <source>
        <dbReference type="ARBA" id="ARBA00023242"/>
    </source>
</evidence>
<dbReference type="PROSITE" id="PS50808">
    <property type="entry name" value="ZF_BED"/>
    <property type="match status" value="1"/>
</dbReference>
<feature type="region of interest" description="Disordered" evidence="11">
    <location>
        <begin position="436"/>
        <end position="465"/>
    </location>
</feature>
<evidence type="ECO:0000256" key="3">
    <source>
        <dbReference type="ARBA" id="ARBA00022737"/>
    </source>
</evidence>
<evidence type="ECO:0000256" key="8">
    <source>
        <dbReference type="ARBA" id="ARBA00023163"/>
    </source>
</evidence>
<proteinExistence type="predicted"/>
<reference evidence="14" key="3">
    <citation type="submission" date="2025-09" db="UniProtKB">
        <authorList>
            <consortium name="Ensembl"/>
        </authorList>
    </citation>
    <scope>IDENTIFICATION</scope>
</reference>
<feature type="domain" description="C2H2-type" evidence="12">
    <location>
        <begin position="119"/>
        <end position="146"/>
    </location>
</feature>
<dbReference type="OMA" id="VSCESNE"/>
<feature type="domain" description="C2H2-type" evidence="12">
    <location>
        <begin position="181"/>
        <end position="208"/>
    </location>
</feature>
<dbReference type="Proteomes" id="UP000018468">
    <property type="component" value="Linkage group LG2"/>
</dbReference>
<feature type="domain" description="C2H2-type" evidence="12">
    <location>
        <begin position="237"/>
        <end position="264"/>
    </location>
</feature>
<keyword evidence="6" id="KW-0805">Transcription regulation</keyword>
<dbReference type="SMART" id="SM00355">
    <property type="entry name" value="ZnF_C2H2"/>
    <property type="match status" value="8"/>
</dbReference>
<dbReference type="GO" id="GO:0008270">
    <property type="term" value="F:zinc ion binding"/>
    <property type="evidence" value="ECO:0007669"/>
    <property type="project" value="UniProtKB-KW"/>
</dbReference>
<dbReference type="Pfam" id="PF05699">
    <property type="entry name" value="Dimer_Tnp_hAT"/>
    <property type="match status" value="1"/>
</dbReference>
<dbReference type="PANTHER" id="PTHR14196:SF12">
    <property type="entry name" value="ZINC FINGER PROTEIN 208-LIKE"/>
    <property type="match status" value="1"/>
</dbReference>
<dbReference type="FunFam" id="3.30.160.60:FF:000286">
    <property type="entry name" value="Zinc finger protein 770"/>
    <property type="match status" value="1"/>
</dbReference>
<organism evidence="14 15">
    <name type="scientific">Lepisosteus oculatus</name>
    <name type="common">Spotted gar</name>
    <dbReference type="NCBI Taxonomy" id="7918"/>
    <lineage>
        <taxon>Eukaryota</taxon>
        <taxon>Metazoa</taxon>
        <taxon>Chordata</taxon>
        <taxon>Craniata</taxon>
        <taxon>Vertebrata</taxon>
        <taxon>Euteleostomi</taxon>
        <taxon>Actinopterygii</taxon>
        <taxon>Neopterygii</taxon>
        <taxon>Holostei</taxon>
        <taxon>Semionotiformes</taxon>
        <taxon>Lepisosteidae</taxon>
        <taxon>Lepisosteus</taxon>
    </lineage>
</organism>
<feature type="domain" description="C2H2-type" evidence="12">
    <location>
        <begin position="147"/>
        <end position="174"/>
    </location>
</feature>
<dbReference type="STRING" id="7918.ENSLOCP00000017503"/>
<dbReference type="InterPro" id="IPR050717">
    <property type="entry name" value="C2H2-ZF_Transcription_Reg"/>
</dbReference>
<dbReference type="SMART" id="SM00614">
    <property type="entry name" value="ZnF_BED"/>
    <property type="match status" value="1"/>
</dbReference>
<dbReference type="EMBL" id="AHAT01029513">
    <property type="status" value="NOT_ANNOTATED_CDS"/>
    <property type="molecule type" value="Genomic_DNA"/>
</dbReference>
<evidence type="ECO:0000259" key="12">
    <source>
        <dbReference type="PROSITE" id="PS50157"/>
    </source>
</evidence>
<dbReference type="PANTHER" id="PTHR14196">
    <property type="entry name" value="ODD-SKIPPED - RELATED"/>
    <property type="match status" value="1"/>
</dbReference>
<evidence type="ECO:0000259" key="13">
    <source>
        <dbReference type="PROSITE" id="PS50808"/>
    </source>
</evidence>
<dbReference type="GO" id="GO:0003700">
    <property type="term" value="F:DNA-binding transcription factor activity"/>
    <property type="evidence" value="ECO:0000318"/>
    <property type="project" value="GO_Central"/>
</dbReference>
<evidence type="ECO:0000256" key="4">
    <source>
        <dbReference type="ARBA" id="ARBA00022771"/>
    </source>
</evidence>
<keyword evidence="3" id="KW-0677">Repeat</keyword>
<keyword evidence="2" id="KW-0479">Metal-binding</keyword>